<protein>
    <submittedName>
        <fullName evidence="2">Uncharacterized protein</fullName>
    </submittedName>
</protein>
<keyword evidence="3" id="KW-1185">Reference proteome</keyword>
<keyword evidence="1" id="KW-0472">Membrane</keyword>
<sequence length="139" mass="16188">MAPCFMKYEKFNSNNQKYPKIRLLKVISIAIIMLIVSCVDNSEDITSMKCGDIESLEKMPWFKTRFESIKNIPQSAVILYRYNSEEVIEFQSSLMSSTNQSQYFCNGTRLVLDDPLVYQEFLKNRTKVKELFGVSLWGL</sequence>
<organism evidence="2 3">
    <name type="scientific">Mongoliitalea lutea</name>
    <dbReference type="NCBI Taxonomy" id="849756"/>
    <lineage>
        <taxon>Bacteria</taxon>
        <taxon>Pseudomonadati</taxon>
        <taxon>Bacteroidota</taxon>
        <taxon>Cytophagia</taxon>
        <taxon>Cytophagales</taxon>
        <taxon>Cyclobacteriaceae</taxon>
        <taxon>Mongoliitalea</taxon>
    </lineage>
</organism>
<reference evidence="2" key="1">
    <citation type="journal article" date="2014" name="Int. J. Syst. Evol. Microbiol.">
        <title>Complete genome sequence of Corynebacterium casei LMG S-19264T (=DSM 44701T), isolated from a smear-ripened cheese.</title>
        <authorList>
            <consortium name="US DOE Joint Genome Institute (JGI-PGF)"/>
            <person name="Walter F."/>
            <person name="Albersmeier A."/>
            <person name="Kalinowski J."/>
            <person name="Ruckert C."/>
        </authorList>
    </citation>
    <scope>NUCLEOTIDE SEQUENCE</scope>
    <source>
        <strain evidence="2">KCTC 23224</strain>
    </source>
</reference>
<proteinExistence type="predicted"/>
<gene>
    <name evidence="2" type="ORF">GCM10008106_20320</name>
</gene>
<dbReference type="EMBL" id="BMYF01000011">
    <property type="protein sequence ID" value="GHB39044.1"/>
    <property type="molecule type" value="Genomic_DNA"/>
</dbReference>
<dbReference type="Proteomes" id="UP000642809">
    <property type="component" value="Unassembled WGS sequence"/>
</dbReference>
<reference evidence="2" key="2">
    <citation type="submission" date="2020-09" db="EMBL/GenBank/DDBJ databases">
        <authorList>
            <person name="Sun Q."/>
            <person name="Kim S."/>
        </authorList>
    </citation>
    <scope>NUCLEOTIDE SEQUENCE</scope>
    <source>
        <strain evidence="2">KCTC 23224</strain>
    </source>
</reference>
<dbReference type="AlphaFoldDB" id="A0A8J3CZ97"/>
<keyword evidence="1" id="KW-1133">Transmembrane helix</keyword>
<keyword evidence="1" id="KW-0812">Transmembrane</keyword>
<comment type="caution">
    <text evidence="2">The sequence shown here is derived from an EMBL/GenBank/DDBJ whole genome shotgun (WGS) entry which is preliminary data.</text>
</comment>
<accession>A0A8J3CZ97</accession>
<evidence type="ECO:0000313" key="2">
    <source>
        <dbReference type="EMBL" id="GHB39044.1"/>
    </source>
</evidence>
<feature type="transmembrane region" description="Helical" evidence="1">
    <location>
        <begin position="21"/>
        <end position="39"/>
    </location>
</feature>
<evidence type="ECO:0000256" key="1">
    <source>
        <dbReference type="SAM" id="Phobius"/>
    </source>
</evidence>
<evidence type="ECO:0000313" key="3">
    <source>
        <dbReference type="Proteomes" id="UP000642809"/>
    </source>
</evidence>
<name>A0A8J3CZ97_9BACT</name>